<dbReference type="GO" id="GO:0004081">
    <property type="term" value="F:bis(5'-nucleosyl)-tetraphosphatase (asymmetrical) activity"/>
    <property type="evidence" value="ECO:0007669"/>
    <property type="project" value="TreeGrafter"/>
</dbReference>
<dbReference type="EC" id="3.6.1.-" evidence="3"/>
<dbReference type="CDD" id="cd04664">
    <property type="entry name" value="NUDIX_DHNTPase_like"/>
    <property type="match status" value="1"/>
</dbReference>
<dbReference type="GO" id="GO:0006754">
    <property type="term" value="P:ATP biosynthetic process"/>
    <property type="evidence" value="ECO:0007669"/>
    <property type="project" value="TreeGrafter"/>
</dbReference>
<evidence type="ECO:0000259" key="2">
    <source>
        <dbReference type="PROSITE" id="PS51462"/>
    </source>
</evidence>
<evidence type="ECO:0000256" key="1">
    <source>
        <dbReference type="ARBA" id="ARBA00022801"/>
    </source>
</evidence>
<evidence type="ECO:0000313" key="3">
    <source>
        <dbReference type="EMBL" id="VYT82493.1"/>
    </source>
</evidence>
<dbReference type="Pfam" id="PF00293">
    <property type="entry name" value="NUDIX"/>
    <property type="match status" value="1"/>
</dbReference>
<feature type="domain" description="Nudix hydrolase" evidence="2">
    <location>
        <begin position="4"/>
        <end position="140"/>
    </location>
</feature>
<keyword evidence="1 3" id="KW-0378">Hydrolase</keyword>
<dbReference type="GO" id="GO:0006167">
    <property type="term" value="P:AMP biosynthetic process"/>
    <property type="evidence" value="ECO:0007669"/>
    <property type="project" value="TreeGrafter"/>
</dbReference>
<dbReference type="PANTHER" id="PTHR21340:SF0">
    <property type="entry name" value="BIS(5'-NUCLEOSYL)-TETRAPHOSPHATASE [ASYMMETRICAL]"/>
    <property type="match status" value="1"/>
</dbReference>
<accession>A0A6N2ZUU2</accession>
<sequence length="149" mass="17275">MRAPYQVLVFPYHINDKGIEYAIFHRSDDECWQAISGGGEDGETIIESAKREAWEEAGISMDSLYIKLDTVNSIPAEEFSDSIYWGEDVYVIPENCYGVEITDKQIKISHEHTEYKWMSYADAISYLKWDGNKVALRELNKRLNKKIKL</sequence>
<dbReference type="SUPFAM" id="SSF55811">
    <property type="entry name" value="Nudix"/>
    <property type="match status" value="1"/>
</dbReference>
<dbReference type="RefSeq" id="WP_156736268.1">
    <property type="nucleotide sequence ID" value="NZ_CACRTU010000009.1"/>
</dbReference>
<dbReference type="InterPro" id="IPR051325">
    <property type="entry name" value="Nudix_hydrolase_domain"/>
</dbReference>
<dbReference type="PANTHER" id="PTHR21340">
    <property type="entry name" value="DIADENOSINE 5,5-P1,P4-TETRAPHOSPHATE PYROPHOSPHOHYDROLASE MUTT"/>
    <property type="match status" value="1"/>
</dbReference>
<dbReference type="EMBL" id="CACRTU010000009">
    <property type="protein sequence ID" value="VYT82493.1"/>
    <property type="molecule type" value="Genomic_DNA"/>
</dbReference>
<organism evidence="3">
    <name type="scientific">Clostridium butyricum</name>
    <dbReference type="NCBI Taxonomy" id="1492"/>
    <lineage>
        <taxon>Bacteria</taxon>
        <taxon>Bacillati</taxon>
        <taxon>Bacillota</taxon>
        <taxon>Clostridia</taxon>
        <taxon>Eubacteriales</taxon>
        <taxon>Clostridiaceae</taxon>
        <taxon>Clostridium</taxon>
    </lineage>
</organism>
<dbReference type="InterPro" id="IPR000086">
    <property type="entry name" value="NUDIX_hydrolase_dom"/>
</dbReference>
<dbReference type="Gene3D" id="3.90.79.10">
    <property type="entry name" value="Nucleoside Triphosphate Pyrophosphohydrolase"/>
    <property type="match status" value="1"/>
</dbReference>
<reference evidence="3" key="1">
    <citation type="submission" date="2019-11" db="EMBL/GenBank/DDBJ databases">
        <authorList>
            <person name="Feng L."/>
        </authorList>
    </citation>
    <scope>NUCLEOTIDE SEQUENCE</scope>
    <source>
        <strain evidence="3">CButyricumLFYP62</strain>
    </source>
</reference>
<name>A0A6N2ZUU2_CLOBU</name>
<proteinExistence type="predicted"/>
<protein>
    <submittedName>
        <fullName evidence="3">Dihydroneopterin triphosphate pyrophosphatase</fullName>
        <ecNumber evidence="3">3.6.1.-</ecNumber>
    </submittedName>
</protein>
<dbReference type="AlphaFoldDB" id="A0A6N2ZUU2"/>
<gene>
    <name evidence="3" type="primary">nudB</name>
    <name evidence="3" type="ORF">CBLFYP62_00832</name>
</gene>
<dbReference type="PROSITE" id="PS51462">
    <property type="entry name" value="NUDIX"/>
    <property type="match status" value="1"/>
</dbReference>
<dbReference type="InterPro" id="IPR015797">
    <property type="entry name" value="NUDIX_hydrolase-like_dom_sf"/>
</dbReference>